<dbReference type="AlphaFoldDB" id="A0A2U2ACD0"/>
<evidence type="ECO:0000256" key="5">
    <source>
        <dbReference type="ARBA" id="ARBA00022692"/>
    </source>
</evidence>
<feature type="chain" id="PRO_5015570105" description="Translocation and assembly module subunit TamA" evidence="11">
    <location>
        <begin position="23"/>
        <end position="593"/>
    </location>
</feature>
<proteinExistence type="inferred from homology"/>
<dbReference type="PANTHER" id="PTHR12815:SF47">
    <property type="entry name" value="TRANSLOCATION AND ASSEMBLY MODULE SUBUNIT TAMA"/>
    <property type="match status" value="1"/>
</dbReference>
<evidence type="ECO:0000256" key="10">
    <source>
        <dbReference type="ARBA" id="ARBA00093548"/>
    </source>
</evidence>
<dbReference type="GO" id="GO:0009279">
    <property type="term" value="C:cell outer membrane"/>
    <property type="evidence" value="ECO:0007669"/>
    <property type="project" value="UniProtKB-SubCell"/>
</dbReference>
<evidence type="ECO:0000259" key="13">
    <source>
        <dbReference type="Pfam" id="PF17243"/>
    </source>
</evidence>
<dbReference type="Pfam" id="PF01103">
    <property type="entry name" value="Omp85"/>
    <property type="match status" value="1"/>
</dbReference>
<evidence type="ECO:0000256" key="2">
    <source>
        <dbReference type="ARBA" id="ARBA00010248"/>
    </source>
</evidence>
<evidence type="ECO:0000259" key="12">
    <source>
        <dbReference type="Pfam" id="PF01103"/>
    </source>
</evidence>
<evidence type="ECO:0000256" key="8">
    <source>
        <dbReference type="ARBA" id="ARBA00023237"/>
    </source>
</evidence>
<dbReference type="InterPro" id="IPR000184">
    <property type="entry name" value="Bac_surfAg_D15"/>
</dbReference>
<evidence type="ECO:0000313" key="14">
    <source>
        <dbReference type="EMBL" id="PWD80322.1"/>
    </source>
</evidence>
<sequence length="593" mass="67646">MRKISYFLTTLFLLIPAQFSFAERQLSVAIEGITNKKALENAQNATELYQLNGKEAPSDLRIQWLYEEGAKEIADALQPYGYYRAKIKGNLLYEGNTVKVVYQVTPNERIPIGELNLGITDLEAIKDRPTKEAMSEYQAFDTILTSTKMKVGAPLNHTQYESTKSKLSQKASELGYFDAYYPEHQILVNLDDYKAYIDLEMTLGERYVFGNTTFHQEYFDNAFLERFLIGMKESNDYSDQKLVKLQSNFNESNYFEDAVIVPKINTEEKDVPLDIYLRLRKQRTLTLGLGYSSDIGLKTMGGMTWHYVNPYGHRLVTSFLFAQKKRDALINYQIPGSDPLKDQYNIFAKYDYEDTSTKDYTTYMVGVSKERIREQYKYGYSLHYQYDRFRDFDGSKQNSRYFVPTIYGEWKTAPTIPFDQFGMIIDGQLRGASGKVLSTTTFLQAKLGATAFVPLGENNRFILRGAAGYTKIRDRDMPRLPPSLRFYAGGDNSVRGYKYDGIGDKGYNGDIYGGKKLIVGSIEYEHKIIPSLSVVAFVDAGDAYNSKLELKYGAGAGVRWYSPIGTVKLDLAHGFDKEYGDTVRLHLNINSEL</sequence>
<evidence type="ECO:0000256" key="6">
    <source>
        <dbReference type="ARBA" id="ARBA00022729"/>
    </source>
</evidence>
<name>A0A2U2ACD0_9GAMM</name>
<dbReference type="GO" id="GO:0009306">
    <property type="term" value="P:protein secretion"/>
    <property type="evidence" value="ECO:0007669"/>
    <property type="project" value="TreeGrafter"/>
</dbReference>
<organism evidence="14 15">
    <name type="scientific">Ignatzschineria ureiclastica</name>
    <dbReference type="NCBI Taxonomy" id="472582"/>
    <lineage>
        <taxon>Bacteria</taxon>
        <taxon>Pseudomonadati</taxon>
        <taxon>Pseudomonadota</taxon>
        <taxon>Gammaproteobacteria</taxon>
        <taxon>Cardiobacteriales</taxon>
        <taxon>Ignatzschineriaceae</taxon>
        <taxon>Ignatzschineria</taxon>
    </lineage>
</organism>
<dbReference type="Gene3D" id="3.10.20.310">
    <property type="entry name" value="membrane protein fhac"/>
    <property type="match status" value="3"/>
</dbReference>
<dbReference type="Gene3D" id="2.40.160.50">
    <property type="entry name" value="membrane protein fhac: a member of the omp85/tpsb transporter family"/>
    <property type="match status" value="1"/>
</dbReference>
<accession>A0A2U2ACD0</accession>
<comment type="similarity">
    <text evidence="2">Belongs to the TamA family.</text>
</comment>
<dbReference type="EMBL" id="QEWQ01000008">
    <property type="protein sequence ID" value="PWD80322.1"/>
    <property type="molecule type" value="Genomic_DNA"/>
</dbReference>
<evidence type="ECO:0000256" key="9">
    <source>
        <dbReference type="ARBA" id="ARBA00033063"/>
    </source>
</evidence>
<feature type="domain" description="Bacterial surface antigen (D15)" evidence="12">
    <location>
        <begin position="314"/>
        <end position="588"/>
    </location>
</feature>
<evidence type="ECO:0000256" key="7">
    <source>
        <dbReference type="ARBA" id="ARBA00023136"/>
    </source>
</evidence>
<keyword evidence="8" id="KW-0998">Cell outer membrane</keyword>
<evidence type="ECO:0000313" key="15">
    <source>
        <dbReference type="Proteomes" id="UP000245020"/>
    </source>
</evidence>
<reference evidence="15" key="1">
    <citation type="submission" date="2018-05" db="EMBL/GenBank/DDBJ databases">
        <title>Ignatzschineria dubaiensis sp. nov., isolated from necrotic foot tissues of dromedaries (Camelus dromedarius) and associated maggots in Dubai, United Arab Emirates.</title>
        <authorList>
            <person name="Tsang C.C."/>
            <person name="Tang J.Y.M."/>
            <person name="Fong J.Y.H."/>
            <person name="Kinne J."/>
            <person name="Lee H.H."/>
            <person name="Joseph M."/>
            <person name="Jose S."/>
            <person name="Schuster R.K."/>
            <person name="Tang Y."/>
            <person name="Sivakumar S."/>
            <person name="Chen J.H.K."/>
            <person name="Teng J.L.L."/>
            <person name="Lau S.K.P."/>
            <person name="Wernery U."/>
            <person name="Woo P.C.Y."/>
        </authorList>
    </citation>
    <scope>NUCLEOTIDE SEQUENCE [LARGE SCALE GENOMIC DNA]</scope>
    <source>
        <strain evidence="15">KCTC 22644</strain>
    </source>
</reference>
<dbReference type="PANTHER" id="PTHR12815">
    <property type="entry name" value="SORTING AND ASSEMBLY MACHINERY SAMM50 PROTEIN FAMILY MEMBER"/>
    <property type="match status" value="1"/>
</dbReference>
<dbReference type="Pfam" id="PF17243">
    <property type="entry name" value="POTRA_TamA_1"/>
    <property type="match status" value="1"/>
</dbReference>
<keyword evidence="5" id="KW-0812">Transmembrane</keyword>
<keyword evidence="7" id="KW-0472">Membrane</keyword>
<dbReference type="RefSeq" id="WP_109189996.1">
    <property type="nucleotide sequence ID" value="NZ_BMYA01000008.1"/>
</dbReference>
<evidence type="ECO:0000256" key="4">
    <source>
        <dbReference type="ARBA" id="ARBA00022452"/>
    </source>
</evidence>
<dbReference type="Proteomes" id="UP000245020">
    <property type="component" value="Unassembled WGS sequence"/>
</dbReference>
<evidence type="ECO:0000256" key="1">
    <source>
        <dbReference type="ARBA" id="ARBA00004442"/>
    </source>
</evidence>
<keyword evidence="15" id="KW-1185">Reference proteome</keyword>
<evidence type="ECO:0000256" key="11">
    <source>
        <dbReference type="SAM" id="SignalP"/>
    </source>
</evidence>
<comment type="subcellular location">
    <subcellularLocation>
        <location evidence="1">Cell outer membrane</location>
    </subcellularLocation>
</comment>
<gene>
    <name evidence="14" type="ORF">DC083_09635</name>
</gene>
<keyword evidence="6 11" id="KW-0732">Signal</keyword>
<keyword evidence="4" id="KW-1134">Transmembrane beta strand</keyword>
<dbReference type="GO" id="GO:0097347">
    <property type="term" value="C:TAM protein secretion complex"/>
    <property type="evidence" value="ECO:0007669"/>
    <property type="project" value="TreeGrafter"/>
</dbReference>
<feature type="domain" description="TamA POTRA" evidence="13">
    <location>
        <begin position="27"/>
        <end position="106"/>
    </location>
</feature>
<dbReference type="InterPro" id="IPR039910">
    <property type="entry name" value="D15-like"/>
</dbReference>
<evidence type="ECO:0000256" key="3">
    <source>
        <dbReference type="ARBA" id="ARBA00015419"/>
    </source>
</evidence>
<comment type="caution">
    <text evidence="14">The sequence shown here is derived from an EMBL/GenBank/DDBJ whole genome shotgun (WGS) entry which is preliminary data.</text>
</comment>
<protein>
    <recommendedName>
        <fullName evidence="3">Translocation and assembly module subunit TamA</fullName>
    </recommendedName>
    <alternativeName>
        <fullName evidence="9">Autotransporter assembly factor TamA</fullName>
    </alternativeName>
</protein>
<comment type="subunit">
    <text evidence="10">Interacts with TamB to form the translocation and assembly module (TAM).</text>
</comment>
<feature type="signal peptide" evidence="11">
    <location>
        <begin position="1"/>
        <end position="22"/>
    </location>
</feature>
<dbReference type="InterPro" id="IPR035243">
    <property type="entry name" value="TamA_POTRA_Dom_1"/>
</dbReference>
<dbReference type="OrthoDB" id="9803054at2"/>